<evidence type="ECO:0000313" key="5">
    <source>
        <dbReference type="EMBL" id="PSK96644.1"/>
    </source>
</evidence>
<dbReference type="SUPFAM" id="SSF50249">
    <property type="entry name" value="Nucleic acid-binding proteins"/>
    <property type="match status" value="1"/>
</dbReference>
<dbReference type="CDD" id="cd04496">
    <property type="entry name" value="SSB_OBF"/>
    <property type="match status" value="1"/>
</dbReference>
<dbReference type="Proteomes" id="UP000243528">
    <property type="component" value="Unassembled WGS sequence"/>
</dbReference>
<feature type="region of interest" description="Disordered" evidence="4">
    <location>
        <begin position="123"/>
        <end position="217"/>
    </location>
</feature>
<keyword evidence="1 2" id="KW-0238">DNA-binding</keyword>
<dbReference type="Gene3D" id="2.40.50.140">
    <property type="entry name" value="Nucleic acid-binding proteins"/>
    <property type="match status" value="1"/>
</dbReference>
<proteinExistence type="predicted"/>
<dbReference type="GO" id="GO:0006260">
    <property type="term" value="P:DNA replication"/>
    <property type="evidence" value="ECO:0007669"/>
    <property type="project" value="InterPro"/>
</dbReference>
<keyword evidence="6" id="KW-1185">Reference proteome</keyword>
<gene>
    <name evidence="5" type="ORF">CLV30_12524</name>
</gene>
<accession>A0A2P8DHE9</accession>
<name>A0A2P8DHE9_9ACTN</name>
<dbReference type="PANTHER" id="PTHR10302:SF27">
    <property type="entry name" value="SINGLE-STRANDED DNA-BINDING PROTEIN"/>
    <property type="match status" value="1"/>
</dbReference>
<dbReference type="InterPro" id="IPR000424">
    <property type="entry name" value="Primosome_PriB/ssb"/>
</dbReference>
<evidence type="ECO:0000256" key="1">
    <source>
        <dbReference type="ARBA" id="ARBA00023125"/>
    </source>
</evidence>
<reference evidence="5 6" key="1">
    <citation type="submission" date="2018-03" db="EMBL/GenBank/DDBJ databases">
        <title>Genomic Encyclopedia of Archaeal and Bacterial Type Strains, Phase II (KMG-II): from individual species to whole genera.</title>
        <authorList>
            <person name="Goeker M."/>
        </authorList>
    </citation>
    <scope>NUCLEOTIDE SEQUENCE [LARGE SCALE GENOMIC DNA]</scope>
    <source>
        <strain evidence="5 6">DSM 45211</strain>
    </source>
</reference>
<dbReference type="PROSITE" id="PS50935">
    <property type="entry name" value="SSB"/>
    <property type="match status" value="1"/>
</dbReference>
<dbReference type="RefSeq" id="WP_165358726.1">
    <property type="nucleotide sequence ID" value="NZ_PYGE01000025.1"/>
</dbReference>
<dbReference type="GO" id="GO:0003697">
    <property type="term" value="F:single-stranded DNA binding"/>
    <property type="evidence" value="ECO:0007669"/>
    <property type="project" value="InterPro"/>
</dbReference>
<evidence type="ECO:0000313" key="6">
    <source>
        <dbReference type="Proteomes" id="UP000243528"/>
    </source>
</evidence>
<dbReference type="GO" id="GO:0009295">
    <property type="term" value="C:nucleoid"/>
    <property type="evidence" value="ECO:0007669"/>
    <property type="project" value="TreeGrafter"/>
</dbReference>
<dbReference type="EMBL" id="PYGE01000025">
    <property type="protein sequence ID" value="PSK96644.1"/>
    <property type="molecule type" value="Genomic_DNA"/>
</dbReference>
<dbReference type="NCBIfam" id="TIGR00621">
    <property type="entry name" value="ssb"/>
    <property type="match status" value="1"/>
</dbReference>
<comment type="caution">
    <text evidence="5">The sequence shown here is derived from an EMBL/GenBank/DDBJ whole genome shotgun (WGS) entry which is preliminary data.</text>
</comment>
<dbReference type="InterPro" id="IPR011344">
    <property type="entry name" value="ssDNA-bd"/>
</dbReference>
<protein>
    <recommendedName>
        <fullName evidence="3">Single-stranded DNA-binding protein</fullName>
    </recommendedName>
</protein>
<evidence type="ECO:0000256" key="2">
    <source>
        <dbReference type="PROSITE-ProRule" id="PRU00252"/>
    </source>
</evidence>
<feature type="compositionally biased region" description="Acidic residues" evidence="4">
    <location>
        <begin position="184"/>
        <end position="194"/>
    </location>
</feature>
<sequence>MSDATVTVTGNVASDVQTVPVRKEEVASFRLASQRRYLNRRTGRWVDDEPSFYRIVCWRPALAENVAKSVKKGEPVVVQGRLKLKDWTDANGNQRTDAEIDAWSVAYDLVRGTAEFTRTRRQLLNRTDDGDPLDALRSEQRARAEDEVIEDPATGEMFHVSELQRERSIPGGADGSAQQTTADADADGDDDGDGDTGTVPATADGADTEVARTGHAA</sequence>
<feature type="compositionally biased region" description="Low complexity" evidence="4">
    <location>
        <begin position="196"/>
        <end position="205"/>
    </location>
</feature>
<dbReference type="Pfam" id="PF00436">
    <property type="entry name" value="SSB"/>
    <property type="match status" value="1"/>
</dbReference>
<feature type="compositionally biased region" description="Basic and acidic residues" evidence="4">
    <location>
        <begin position="126"/>
        <end position="146"/>
    </location>
</feature>
<evidence type="ECO:0000256" key="3">
    <source>
        <dbReference type="RuleBase" id="RU000524"/>
    </source>
</evidence>
<organism evidence="5 6">
    <name type="scientific">Haloactinopolyspora alba</name>
    <dbReference type="NCBI Taxonomy" id="648780"/>
    <lineage>
        <taxon>Bacteria</taxon>
        <taxon>Bacillati</taxon>
        <taxon>Actinomycetota</taxon>
        <taxon>Actinomycetes</taxon>
        <taxon>Jiangellales</taxon>
        <taxon>Jiangellaceae</taxon>
        <taxon>Haloactinopolyspora</taxon>
    </lineage>
</organism>
<dbReference type="InterPro" id="IPR012340">
    <property type="entry name" value="NA-bd_OB-fold"/>
</dbReference>
<dbReference type="AlphaFoldDB" id="A0A2P8DHE9"/>
<evidence type="ECO:0000256" key="4">
    <source>
        <dbReference type="SAM" id="MobiDB-lite"/>
    </source>
</evidence>
<dbReference type="PANTHER" id="PTHR10302">
    <property type="entry name" value="SINGLE-STRANDED DNA-BINDING PROTEIN"/>
    <property type="match status" value="1"/>
</dbReference>